<sequence>MGPTVACSVPEKYNVGDNFQRWEKQAKIYLENFLPERHPNLVLSLLGGEAFDVVTEADCMKGGVIAEKFACPRRLLDSPLLPMEYKKQFNARHQYDGEGAQSFVRELRRLASRACENDWPLELERLLEQLVDGSRINNVRRHLLLHLLADLDMAVKRVEDMEKPEAATAAPRECLAVGHYGAREVGHQAWQRPRKATTVAAQLSVPARTTSPLA</sequence>
<accession>A0A183A4S1</accession>
<reference evidence="1 2" key="2">
    <citation type="submission" date="2018-11" db="EMBL/GenBank/DDBJ databases">
        <authorList>
            <consortium name="Pathogen Informatics"/>
        </authorList>
    </citation>
    <scope>NUCLEOTIDE SEQUENCE [LARGE SCALE GENOMIC DNA]</scope>
    <source>
        <strain evidence="1 2">Egypt</strain>
    </source>
</reference>
<organism evidence="3">
    <name type="scientific">Echinostoma caproni</name>
    <dbReference type="NCBI Taxonomy" id="27848"/>
    <lineage>
        <taxon>Eukaryota</taxon>
        <taxon>Metazoa</taxon>
        <taxon>Spiralia</taxon>
        <taxon>Lophotrochozoa</taxon>
        <taxon>Platyhelminthes</taxon>
        <taxon>Trematoda</taxon>
        <taxon>Digenea</taxon>
        <taxon>Plagiorchiida</taxon>
        <taxon>Echinostomata</taxon>
        <taxon>Echinostomatoidea</taxon>
        <taxon>Echinostomatidae</taxon>
        <taxon>Echinostoma</taxon>
    </lineage>
</organism>
<dbReference type="AlphaFoldDB" id="A0A183A4S1"/>
<protein>
    <submittedName>
        <fullName evidence="3">Retrotransposon gag domain-containing protein</fullName>
    </submittedName>
</protein>
<dbReference type="Proteomes" id="UP000272942">
    <property type="component" value="Unassembled WGS sequence"/>
</dbReference>
<evidence type="ECO:0000313" key="1">
    <source>
        <dbReference type="EMBL" id="VDP50739.1"/>
    </source>
</evidence>
<dbReference type="EMBL" id="UZAN01020194">
    <property type="protein sequence ID" value="VDP50739.1"/>
    <property type="molecule type" value="Genomic_DNA"/>
</dbReference>
<reference evidence="3" key="1">
    <citation type="submission" date="2016-06" db="UniProtKB">
        <authorList>
            <consortium name="WormBaseParasite"/>
        </authorList>
    </citation>
    <scope>IDENTIFICATION</scope>
</reference>
<dbReference type="WBParaSite" id="ECPE_0000195601-mRNA-1">
    <property type="protein sequence ID" value="ECPE_0000195601-mRNA-1"/>
    <property type="gene ID" value="ECPE_0000195601"/>
</dbReference>
<evidence type="ECO:0000313" key="3">
    <source>
        <dbReference type="WBParaSite" id="ECPE_0000195601-mRNA-1"/>
    </source>
</evidence>
<keyword evidence="2" id="KW-1185">Reference proteome</keyword>
<proteinExistence type="predicted"/>
<name>A0A183A4S1_9TREM</name>
<gene>
    <name evidence="1" type="ORF">ECPE_LOCUS1956</name>
</gene>
<dbReference type="OrthoDB" id="6277121at2759"/>
<evidence type="ECO:0000313" key="2">
    <source>
        <dbReference type="Proteomes" id="UP000272942"/>
    </source>
</evidence>